<keyword evidence="12" id="KW-1185">Reference proteome</keyword>
<keyword evidence="6" id="KW-0832">Ubl conjugation</keyword>
<dbReference type="InterPro" id="IPR040221">
    <property type="entry name" value="CDCA7/CDA7L"/>
</dbReference>
<evidence type="ECO:0000256" key="9">
    <source>
        <dbReference type="ARBA" id="ARBA00023242"/>
    </source>
</evidence>
<evidence type="ECO:0000256" key="8">
    <source>
        <dbReference type="ARBA" id="ARBA00023163"/>
    </source>
</evidence>
<comment type="subcellular location">
    <subcellularLocation>
        <location evidence="2">Cytoplasm</location>
    </subcellularLocation>
    <subcellularLocation>
        <location evidence="1">Nucleus</location>
    </subcellularLocation>
</comment>
<dbReference type="Proteomes" id="UP000001514">
    <property type="component" value="Unassembled WGS sequence"/>
</dbReference>
<evidence type="ECO:0000259" key="10">
    <source>
        <dbReference type="Pfam" id="PF10497"/>
    </source>
</evidence>
<name>D8QWT2_SELML</name>
<sequence length="120" mass="14149">MDSAGIAARDMELPELAERKKRARRRGYRQKTKGPRSYCKVCKTRYQFCGDCLYKRYGENVNEVLGDENWKCPVCRDICNCSRCRRRKGWAPTGNRTWLQVGCSLFDPDTTLRYSYSRWS</sequence>
<keyword evidence="5" id="KW-0597">Phosphoprotein</keyword>
<dbReference type="GO" id="GO:0005634">
    <property type="term" value="C:nucleus"/>
    <property type="evidence" value="ECO:0000318"/>
    <property type="project" value="GO_Central"/>
</dbReference>
<dbReference type="GO" id="GO:0006355">
    <property type="term" value="P:regulation of DNA-templated transcription"/>
    <property type="evidence" value="ECO:0007669"/>
    <property type="project" value="InterPro"/>
</dbReference>
<evidence type="ECO:0000256" key="5">
    <source>
        <dbReference type="ARBA" id="ARBA00022553"/>
    </source>
</evidence>
<dbReference type="GO" id="GO:0005737">
    <property type="term" value="C:cytoplasm"/>
    <property type="evidence" value="ECO:0007669"/>
    <property type="project" value="UniProtKB-SubCell"/>
</dbReference>
<evidence type="ECO:0000313" key="12">
    <source>
        <dbReference type="Proteomes" id="UP000001514"/>
    </source>
</evidence>
<keyword evidence="9" id="KW-0539">Nucleus</keyword>
<evidence type="ECO:0000256" key="2">
    <source>
        <dbReference type="ARBA" id="ARBA00004496"/>
    </source>
</evidence>
<protein>
    <recommendedName>
        <fullName evidence="10">Zinc-finger domain-containing protein</fullName>
    </recommendedName>
</protein>
<accession>D8QWT2</accession>
<dbReference type="AlphaFoldDB" id="D8QWT2"/>
<organism evidence="12">
    <name type="scientific">Selaginella moellendorffii</name>
    <name type="common">Spikemoss</name>
    <dbReference type="NCBI Taxonomy" id="88036"/>
    <lineage>
        <taxon>Eukaryota</taxon>
        <taxon>Viridiplantae</taxon>
        <taxon>Streptophyta</taxon>
        <taxon>Embryophyta</taxon>
        <taxon>Tracheophyta</taxon>
        <taxon>Lycopodiopsida</taxon>
        <taxon>Selaginellales</taxon>
        <taxon>Selaginellaceae</taxon>
        <taxon>Selaginella</taxon>
    </lineage>
</organism>
<dbReference type="InterPro" id="IPR018866">
    <property type="entry name" value="Znf-4CXXC_R1"/>
</dbReference>
<evidence type="ECO:0000256" key="7">
    <source>
        <dbReference type="ARBA" id="ARBA00023015"/>
    </source>
</evidence>
<dbReference type="KEGG" id="smo:SELMODRAFT_405265"/>
<keyword evidence="7" id="KW-0805">Transcription regulation</keyword>
<evidence type="ECO:0000256" key="3">
    <source>
        <dbReference type="ARBA" id="ARBA00022490"/>
    </source>
</evidence>
<dbReference type="InParanoid" id="D8QWT2"/>
<evidence type="ECO:0000256" key="1">
    <source>
        <dbReference type="ARBA" id="ARBA00004123"/>
    </source>
</evidence>
<evidence type="ECO:0000313" key="11">
    <source>
        <dbReference type="EMBL" id="EFJ35694.1"/>
    </source>
</evidence>
<dbReference type="PANTHER" id="PTHR31169">
    <property type="entry name" value="OS05G0300700 PROTEIN"/>
    <property type="match status" value="1"/>
</dbReference>
<dbReference type="HOGENOM" id="CLU_2053719_0_0_1"/>
<keyword evidence="3" id="KW-0963">Cytoplasm</keyword>
<dbReference type="PANTHER" id="PTHR31169:SF23">
    <property type="entry name" value="OS03G0572250 PROTEIN"/>
    <property type="match status" value="1"/>
</dbReference>
<reference evidence="11 12" key="1">
    <citation type="journal article" date="2011" name="Science">
        <title>The Selaginella genome identifies genetic changes associated with the evolution of vascular plants.</title>
        <authorList>
            <person name="Banks J.A."/>
            <person name="Nishiyama T."/>
            <person name="Hasebe M."/>
            <person name="Bowman J.L."/>
            <person name="Gribskov M."/>
            <person name="dePamphilis C."/>
            <person name="Albert V.A."/>
            <person name="Aono N."/>
            <person name="Aoyama T."/>
            <person name="Ambrose B.A."/>
            <person name="Ashton N.W."/>
            <person name="Axtell M.J."/>
            <person name="Barker E."/>
            <person name="Barker M.S."/>
            <person name="Bennetzen J.L."/>
            <person name="Bonawitz N.D."/>
            <person name="Chapple C."/>
            <person name="Cheng C."/>
            <person name="Correa L.G."/>
            <person name="Dacre M."/>
            <person name="DeBarry J."/>
            <person name="Dreyer I."/>
            <person name="Elias M."/>
            <person name="Engstrom E.M."/>
            <person name="Estelle M."/>
            <person name="Feng L."/>
            <person name="Finet C."/>
            <person name="Floyd S.K."/>
            <person name="Frommer W.B."/>
            <person name="Fujita T."/>
            <person name="Gramzow L."/>
            <person name="Gutensohn M."/>
            <person name="Harholt J."/>
            <person name="Hattori M."/>
            <person name="Heyl A."/>
            <person name="Hirai T."/>
            <person name="Hiwatashi Y."/>
            <person name="Ishikawa M."/>
            <person name="Iwata M."/>
            <person name="Karol K.G."/>
            <person name="Koehler B."/>
            <person name="Kolukisaoglu U."/>
            <person name="Kubo M."/>
            <person name="Kurata T."/>
            <person name="Lalonde S."/>
            <person name="Li K."/>
            <person name="Li Y."/>
            <person name="Litt A."/>
            <person name="Lyons E."/>
            <person name="Manning G."/>
            <person name="Maruyama T."/>
            <person name="Michael T.P."/>
            <person name="Mikami K."/>
            <person name="Miyazaki S."/>
            <person name="Morinaga S."/>
            <person name="Murata T."/>
            <person name="Mueller-Roeber B."/>
            <person name="Nelson D.R."/>
            <person name="Obara M."/>
            <person name="Oguri Y."/>
            <person name="Olmstead R.G."/>
            <person name="Onodera N."/>
            <person name="Petersen B.L."/>
            <person name="Pils B."/>
            <person name="Prigge M."/>
            <person name="Rensing S.A."/>
            <person name="Riano-Pachon D.M."/>
            <person name="Roberts A.W."/>
            <person name="Sato Y."/>
            <person name="Scheller H.V."/>
            <person name="Schulz B."/>
            <person name="Schulz C."/>
            <person name="Shakirov E.V."/>
            <person name="Shibagaki N."/>
            <person name="Shinohara N."/>
            <person name="Shippen D.E."/>
            <person name="Soerensen I."/>
            <person name="Sotooka R."/>
            <person name="Sugimoto N."/>
            <person name="Sugita M."/>
            <person name="Sumikawa N."/>
            <person name="Tanurdzic M."/>
            <person name="Theissen G."/>
            <person name="Ulvskov P."/>
            <person name="Wakazuki S."/>
            <person name="Weng J.K."/>
            <person name="Willats W.W."/>
            <person name="Wipf D."/>
            <person name="Wolf P.G."/>
            <person name="Yang L."/>
            <person name="Zimmer A.D."/>
            <person name="Zhu Q."/>
            <person name="Mitros T."/>
            <person name="Hellsten U."/>
            <person name="Loque D."/>
            <person name="Otillar R."/>
            <person name="Salamov A."/>
            <person name="Schmutz J."/>
            <person name="Shapiro H."/>
            <person name="Lindquist E."/>
            <person name="Lucas S."/>
            <person name="Rokhsar D."/>
            <person name="Grigoriev I.V."/>
        </authorList>
    </citation>
    <scope>NUCLEOTIDE SEQUENCE [LARGE SCALE GENOMIC DNA]</scope>
</reference>
<feature type="domain" description="Zinc-finger" evidence="10">
    <location>
        <begin position="29"/>
        <end position="96"/>
    </location>
</feature>
<proteinExistence type="predicted"/>
<keyword evidence="4" id="KW-1017">Isopeptide bond</keyword>
<keyword evidence="8" id="KW-0804">Transcription</keyword>
<dbReference type="Pfam" id="PF10497">
    <property type="entry name" value="zf-4CXXC_R1"/>
    <property type="match status" value="1"/>
</dbReference>
<evidence type="ECO:0000256" key="6">
    <source>
        <dbReference type="ARBA" id="ARBA00022843"/>
    </source>
</evidence>
<evidence type="ECO:0000256" key="4">
    <source>
        <dbReference type="ARBA" id="ARBA00022499"/>
    </source>
</evidence>
<gene>
    <name evidence="11" type="ORF">SELMODRAFT_405265</name>
</gene>
<dbReference type="Gramene" id="EFJ35694">
    <property type="protein sequence ID" value="EFJ35694"/>
    <property type="gene ID" value="SELMODRAFT_405265"/>
</dbReference>
<dbReference type="EMBL" id="GL377568">
    <property type="protein sequence ID" value="EFJ35694.1"/>
    <property type="molecule type" value="Genomic_DNA"/>
</dbReference>